<protein>
    <submittedName>
        <fullName evidence="2">Predicted nuclease, contains PIN domain, potential toxin-antitoxin system component</fullName>
    </submittedName>
</protein>
<dbReference type="AlphaFoldDB" id="A0A450YD02"/>
<name>A0A450YD02_9GAMM</name>
<accession>A0A450YD02</accession>
<evidence type="ECO:0000259" key="1">
    <source>
        <dbReference type="Pfam" id="PF18480"/>
    </source>
</evidence>
<dbReference type="Pfam" id="PF18480">
    <property type="entry name" value="DUF5615"/>
    <property type="match status" value="1"/>
</dbReference>
<evidence type="ECO:0000313" key="2">
    <source>
        <dbReference type="EMBL" id="VFK39384.1"/>
    </source>
</evidence>
<organism evidence="2">
    <name type="scientific">Candidatus Kentrum sp. TC</name>
    <dbReference type="NCBI Taxonomy" id="2126339"/>
    <lineage>
        <taxon>Bacteria</taxon>
        <taxon>Pseudomonadati</taxon>
        <taxon>Pseudomonadota</taxon>
        <taxon>Gammaproteobacteria</taxon>
        <taxon>Candidatus Kentrum</taxon>
    </lineage>
</organism>
<sequence length="126" mass="14811">MKFRSLRILTDENISPAVVSFLREKGMDVADTKERKWHGSEDEYLLEKAYSEDRFILTHDSDFGTLAINEGKRYHGILYLRLRRPKVSNVIKAMEQLFMLETEFQAGNLIVIDDLRIRIRLPEKIP</sequence>
<dbReference type="EMBL" id="CAADFS010000006">
    <property type="protein sequence ID" value="VFK39384.1"/>
    <property type="molecule type" value="Genomic_DNA"/>
</dbReference>
<feature type="domain" description="DUF5615" evidence="1">
    <location>
        <begin position="7"/>
        <end position="113"/>
    </location>
</feature>
<reference evidence="2" key="1">
    <citation type="submission" date="2019-02" db="EMBL/GenBank/DDBJ databases">
        <authorList>
            <person name="Gruber-Vodicka R. H."/>
            <person name="Seah K. B. B."/>
        </authorList>
    </citation>
    <scope>NUCLEOTIDE SEQUENCE</scope>
    <source>
        <strain evidence="2">BECK_BZ123</strain>
    </source>
</reference>
<gene>
    <name evidence="2" type="ORF">BECKTC1821D_GA0114238_100615</name>
</gene>
<dbReference type="InterPro" id="IPR041049">
    <property type="entry name" value="DUF5615"/>
</dbReference>
<proteinExistence type="predicted"/>